<sequence length="591" mass="67114">MKAGHRALKQIKSKIWVNLLGGEDGLIESVNSFETWGGDAVDCESSDKLENYKDLNEYLLARYVSGGVGFWNKIMFYTMDIKLSDQETELIKPLLQLAGNITLLINDYFSVEKEWLAHRGNLKSGLPVSSIYFIMDREDVAISEAKEAVKQKLIKTQYEFVEKCEEIFEVNSSHEIKKAVAGYQHLISGVAVWTKFNNRYRIDPSTPFYPQPGHTKADLYRMVNKNCLETERPNEITNGGKSGLKRKNSVPRGEHGNDDDSVKRQKVTSQEQLDIAPWLAKFPQLKEEIVLEPTQYISSIPGKRVRKATIDALDYWYRVPQSSLDAIQSAIDLLHTSSLIIDDIEDGSPIRRGIPAAHMVFGVPQAINSANHLFGKSASEILKLSPAAIKIWAEELHHIHMGQGLDLFHTFHGKLPTEREYFEMSDGKTGGLFRMLCRLMQTEATQNRNLNAEHLFVLITRHYQLRDDYFNLYSTAYNLQKGSLSDLDEGKFSFILIHAMNQSKGQKLQSLLQQRARQGSLLAEQKNLVMTIMDQTKSGEYTLQVIKQLEEEIERHLAKLEESAGGEKNWIIRAIMARMKVSEAAVRSSKA</sequence>
<accession>A0AAV9WV10</accession>
<dbReference type="AlphaFoldDB" id="A0AAV9WV10"/>
<dbReference type="GO" id="GO:0004659">
    <property type="term" value="F:prenyltransferase activity"/>
    <property type="evidence" value="ECO:0007669"/>
    <property type="project" value="InterPro"/>
</dbReference>
<name>A0AAV9WV10_9PEZI</name>
<feature type="region of interest" description="Disordered" evidence="4">
    <location>
        <begin position="231"/>
        <end position="267"/>
    </location>
</feature>
<dbReference type="PANTHER" id="PTHR12001">
    <property type="entry name" value="GERANYLGERANYL PYROPHOSPHATE SYNTHASE"/>
    <property type="match status" value="1"/>
</dbReference>
<keyword evidence="3" id="KW-0460">Magnesium</keyword>
<dbReference type="Pfam" id="PF19086">
    <property type="entry name" value="Terpene_syn_C_2"/>
    <property type="match status" value="1"/>
</dbReference>
<dbReference type="GO" id="GO:0043386">
    <property type="term" value="P:mycotoxin biosynthetic process"/>
    <property type="evidence" value="ECO:0007669"/>
    <property type="project" value="UniProtKB-ARBA"/>
</dbReference>
<dbReference type="InterPro" id="IPR033749">
    <property type="entry name" value="Polyprenyl_synt_CS"/>
</dbReference>
<dbReference type="Proteomes" id="UP001365542">
    <property type="component" value="Unassembled WGS sequence"/>
</dbReference>
<feature type="compositionally biased region" description="Basic and acidic residues" evidence="4">
    <location>
        <begin position="252"/>
        <end position="263"/>
    </location>
</feature>
<evidence type="ECO:0000256" key="1">
    <source>
        <dbReference type="ARBA" id="ARBA00022679"/>
    </source>
</evidence>
<evidence type="ECO:0000256" key="3">
    <source>
        <dbReference type="ARBA" id="ARBA00022842"/>
    </source>
</evidence>
<dbReference type="GO" id="GO:0046872">
    <property type="term" value="F:metal ion binding"/>
    <property type="evidence" value="ECO:0007669"/>
    <property type="project" value="UniProtKB-KW"/>
</dbReference>
<reference evidence="5 6" key="1">
    <citation type="submission" date="2019-10" db="EMBL/GenBank/DDBJ databases">
        <authorList>
            <person name="Palmer J.M."/>
        </authorList>
    </citation>
    <scope>NUCLEOTIDE SEQUENCE [LARGE SCALE GENOMIC DNA]</scope>
    <source>
        <strain evidence="5 6">TWF694</strain>
    </source>
</reference>
<dbReference type="SUPFAM" id="SSF48576">
    <property type="entry name" value="Terpenoid synthases"/>
    <property type="match status" value="2"/>
</dbReference>
<keyword evidence="2" id="KW-0479">Metal-binding</keyword>
<keyword evidence="1" id="KW-0808">Transferase</keyword>
<dbReference type="PANTHER" id="PTHR12001:SF72">
    <property type="entry name" value="THIJ_PFPI FAMILY PROTEIN (AFU_ORTHOLOGUE AFUA_3G01210)-RELATED"/>
    <property type="match status" value="1"/>
</dbReference>
<evidence type="ECO:0000256" key="4">
    <source>
        <dbReference type="SAM" id="MobiDB-lite"/>
    </source>
</evidence>
<dbReference type="CDD" id="cd00685">
    <property type="entry name" value="Trans_IPPS_HT"/>
    <property type="match status" value="1"/>
</dbReference>
<proteinExistence type="predicted"/>
<dbReference type="Gene3D" id="1.10.600.10">
    <property type="entry name" value="Farnesyl Diphosphate Synthase"/>
    <property type="match status" value="2"/>
</dbReference>
<dbReference type="GO" id="GO:0008299">
    <property type="term" value="P:isoprenoid biosynthetic process"/>
    <property type="evidence" value="ECO:0007669"/>
    <property type="project" value="InterPro"/>
</dbReference>
<organism evidence="5 6">
    <name type="scientific">Orbilia ellipsospora</name>
    <dbReference type="NCBI Taxonomy" id="2528407"/>
    <lineage>
        <taxon>Eukaryota</taxon>
        <taxon>Fungi</taxon>
        <taxon>Dikarya</taxon>
        <taxon>Ascomycota</taxon>
        <taxon>Pezizomycotina</taxon>
        <taxon>Orbiliomycetes</taxon>
        <taxon>Orbiliales</taxon>
        <taxon>Orbiliaceae</taxon>
        <taxon>Orbilia</taxon>
    </lineage>
</organism>
<gene>
    <name evidence="5" type="ORF">TWF694_005642</name>
</gene>
<comment type="caution">
    <text evidence="5">The sequence shown here is derived from an EMBL/GenBank/DDBJ whole genome shotgun (WGS) entry which is preliminary data.</text>
</comment>
<dbReference type="Pfam" id="PF00348">
    <property type="entry name" value="polyprenyl_synt"/>
    <property type="match status" value="1"/>
</dbReference>
<dbReference type="InterPro" id="IPR000092">
    <property type="entry name" value="Polyprenyl_synt"/>
</dbReference>
<protein>
    <submittedName>
        <fullName evidence="5">Uncharacterized protein</fullName>
    </submittedName>
</protein>
<evidence type="ECO:0000256" key="2">
    <source>
        <dbReference type="ARBA" id="ARBA00022723"/>
    </source>
</evidence>
<evidence type="ECO:0000313" key="5">
    <source>
        <dbReference type="EMBL" id="KAK6525512.1"/>
    </source>
</evidence>
<evidence type="ECO:0000313" key="6">
    <source>
        <dbReference type="Proteomes" id="UP001365542"/>
    </source>
</evidence>
<dbReference type="GO" id="GO:0046165">
    <property type="term" value="P:alcohol biosynthetic process"/>
    <property type="evidence" value="ECO:0007669"/>
    <property type="project" value="UniProtKB-ARBA"/>
</dbReference>
<keyword evidence="6" id="KW-1185">Reference proteome</keyword>
<dbReference type="InterPro" id="IPR008949">
    <property type="entry name" value="Isoprenoid_synthase_dom_sf"/>
</dbReference>
<dbReference type="PROSITE" id="PS00723">
    <property type="entry name" value="POLYPRENYL_SYNTHASE_1"/>
    <property type="match status" value="1"/>
</dbReference>
<dbReference type="SFLD" id="SFLDS00005">
    <property type="entry name" value="Isoprenoid_Synthase_Type_I"/>
    <property type="match status" value="1"/>
</dbReference>
<dbReference type="EMBL" id="JAVHJO010000017">
    <property type="protein sequence ID" value="KAK6525512.1"/>
    <property type="molecule type" value="Genomic_DNA"/>
</dbReference>